<accession>A0A7J7KU25</accession>
<sequence>MVCACKIANTYYVPLHQDLSPTLPPGGLPPGGNVDYAQELSYYQWVPIILVFCAAMFAIPAQIWAWASNTGGYDVEAMVKATKGTSSLNPETRDKTVQYLVNQMDRVLGYRRPSRAQGSVQRMKAGCGKKFGMFLFFAYLFVKVLYIINAIGLIFVLDTMLGRSRLIPARYYLYLTAQR</sequence>
<keyword evidence="2 9" id="KW-0813">Transport</keyword>
<dbReference type="AlphaFoldDB" id="A0A7J7KU25"/>
<evidence type="ECO:0000256" key="8">
    <source>
        <dbReference type="ARBA" id="ARBA00023303"/>
    </source>
</evidence>
<keyword evidence="5 9" id="KW-1133">Transmembrane helix</keyword>
<evidence type="ECO:0000256" key="1">
    <source>
        <dbReference type="ARBA" id="ARBA00004651"/>
    </source>
</evidence>
<evidence type="ECO:0000256" key="4">
    <source>
        <dbReference type="ARBA" id="ARBA00022692"/>
    </source>
</evidence>
<protein>
    <recommendedName>
        <fullName evidence="9">Innexin</fullName>
    </recommendedName>
</protein>
<dbReference type="GO" id="GO:0005921">
    <property type="term" value="C:gap junction"/>
    <property type="evidence" value="ECO:0007669"/>
    <property type="project" value="UniProtKB-UniRule"/>
</dbReference>
<keyword evidence="6 9" id="KW-0406">Ion transport</keyword>
<evidence type="ECO:0000313" key="10">
    <source>
        <dbReference type="EMBL" id="KAF6041677.1"/>
    </source>
</evidence>
<dbReference type="Proteomes" id="UP000593567">
    <property type="component" value="Unassembled WGS sequence"/>
</dbReference>
<name>A0A7J7KU25_BUGNE</name>
<dbReference type="PROSITE" id="PS51013">
    <property type="entry name" value="PANNEXIN"/>
    <property type="match status" value="1"/>
</dbReference>
<dbReference type="PRINTS" id="PR01262">
    <property type="entry name" value="INNEXIN"/>
</dbReference>
<evidence type="ECO:0000313" key="11">
    <source>
        <dbReference type="Proteomes" id="UP000593567"/>
    </source>
</evidence>
<comment type="similarity">
    <text evidence="9">Belongs to the pannexin family.</text>
</comment>
<comment type="caution">
    <text evidence="10">The sequence shown here is derived from an EMBL/GenBank/DDBJ whole genome shotgun (WGS) entry which is preliminary data.</text>
</comment>
<proteinExistence type="inferred from homology"/>
<dbReference type="PANTHER" id="PTHR11893:SF36">
    <property type="entry name" value="INNEXIN-5"/>
    <property type="match status" value="1"/>
</dbReference>
<keyword evidence="8 9" id="KW-0407">Ion channel</keyword>
<organism evidence="10 11">
    <name type="scientific">Bugula neritina</name>
    <name type="common">Brown bryozoan</name>
    <name type="synonym">Sertularia neritina</name>
    <dbReference type="NCBI Taxonomy" id="10212"/>
    <lineage>
        <taxon>Eukaryota</taxon>
        <taxon>Metazoa</taxon>
        <taxon>Spiralia</taxon>
        <taxon>Lophotrochozoa</taxon>
        <taxon>Bryozoa</taxon>
        <taxon>Gymnolaemata</taxon>
        <taxon>Cheilostomatida</taxon>
        <taxon>Flustrina</taxon>
        <taxon>Buguloidea</taxon>
        <taxon>Bugulidae</taxon>
        <taxon>Bugula</taxon>
    </lineage>
</organism>
<reference evidence="10" key="1">
    <citation type="submission" date="2020-06" db="EMBL/GenBank/DDBJ databases">
        <title>Draft genome of Bugula neritina, a colonial animal packing powerful symbionts and potential medicines.</title>
        <authorList>
            <person name="Rayko M."/>
        </authorList>
    </citation>
    <scope>NUCLEOTIDE SEQUENCE [LARGE SCALE GENOMIC DNA]</scope>
    <source>
        <strain evidence="10">Kwan_BN1</strain>
    </source>
</reference>
<dbReference type="InterPro" id="IPR000990">
    <property type="entry name" value="Innexin"/>
</dbReference>
<evidence type="ECO:0000256" key="5">
    <source>
        <dbReference type="ARBA" id="ARBA00022989"/>
    </source>
</evidence>
<evidence type="ECO:0000256" key="9">
    <source>
        <dbReference type="RuleBase" id="RU010713"/>
    </source>
</evidence>
<dbReference type="GO" id="GO:0005886">
    <property type="term" value="C:plasma membrane"/>
    <property type="evidence" value="ECO:0007669"/>
    <property type="project" value="UniProtKB-SubCell"/>
</dbReference>
<evidence type="ECO:0000256" key="6">
    <source>
        <dbReference type="ARBA" id="ARBA00023065"/>
    </source>
</evidence>
<gene>
    <name evidence="9" type="primary">inx</name>
    <name evidence="10" type="ORF">EB796_000020</name>
</gene>
<keyword evidence="4 9" id="KW-0812">Transmembrane</keyword>
<keyword evidence="3" id="KW-1003">Cell membrane</keyword>
<dbReference type="PANTHER" id="PTHR11893">
    <property type="entry name" value="INNEXIN"/>
    <property type="match status" value="1"/>
</dbReference>
<feature type="transmembrane region" description="Helical" evidence="9">
    <location>
        <begin position="42"/>
        <end position="59"/>
    </location>
</feature>
<comment type="function">
    <text evidence="9">Structural component of the gap junctions.</text>
</comment>
<evidence type="ECO:0000256" key="7">
    <source>
        <dbReference type="ARBA" id="ARBA00023136"/>
    </source>
</evidence>
<keyword evidence="7 9" id="KW-0472">Membrane</keyword>
<comment type="subcellular location">
    <subcellularLocation>
        <location evidence="1 9">Cell membrane</location>
        <topology evidence="1 9">Multi-pass membrane protein</topology>
    </subcellularLocation>
</comment>
<feature type="transmembrane region" description="Helical" evidence="9">
    <location>
        <begin position="131"/>
        <end position="157"/>
    </location>
</feature>
<keyword evidence="11" id="KW-1185">Reference proteome</keyword>
<evidence type="ECO:0000256" key="3">
    <source>
        <dbReference type="ARBA" id="ARBA00022475"/>
    </source>
</evidence>
<dbReference type="Pfam" id="PF00876">
    <property type="entry name" value="Innexin"/>
    <property type="match status" value="1"/>
</dbReference>
<evidence type="ECO:0000256" key="2">
    <source>
        <dbReference type="ARBA" id="ARBA00022448"/>
    </source>
</evidence>
<comment type="caution">
    <text evidence="9">Lacks conserved residue(s) required for the propagation of feature annotation.</text>
</comment>
<dbReference type="OrthoDB" id="5867527at2759"/>
<dbReference type="EMBL" id="VXIV02000005">
    <property type="protein sequence ID" value="KAF6041677.1"/>
    <property type="molecule type" value="Genomic_DNA"/>
</dbReference>
<dbReference type="GO" id="GO:0034220">
    <property type="term" value="P:monoatomic ion transmembrane transport"/>
    <property type="evidence" value="ECO:0007669"/>
    <property type="project" value="UniProtKB-KW"/>
</dbReference>